<evidence type="ECO:0000313" key="3">
    <source>
        <dbReference type="Proteomes" id="UP001602245"/>
    </source>
</evidence>
<accession>A0ABW6WUM9</accession>
<feature type="compositionally biased region" description="Basic and acidic residues" evidence="1">
    <location>
        <begin position="7"/>
        <end position="17"/>
    </location>
</feature>
<dbReference type="EMBL" id="JBIAZU010000008">
    <property type="protein sequence ID" value="MFF5296280.1"/>
    <property type="molecule type" value="Genomic_DNA"/>
</dbReference>
<reference evidence="2 3" key="1">
    <citation type="submission" date="2024-10" db="EMBL/GenBank/DDBJ databases">
        <title>The Natural Products Discovery Center: Release of the First 8490 Sequenced Strains for Exploring Actinobacteria Biosynthetic Diversity.</title>
        <authorList>
            <person name="Kalkreuter E."/>
            <person name="Kautsar S.A."/>
            <person name="Yang D."/>
            <person name="Bader C.D."/>
            <person name="Teijaro C.N."/>
            <person name="Fluegel L."/>
            <person name="Davis C.M."/>
            <person name="Simpson J.R."/>
            <person name="Lauterbach L."/>
            <person name="Steele A.D."/>
            <person name="Gui C."/>
            <person name="Meng S."/>
            <person name="Li G."/>
            <person name="Viehrig K."/>
            <person name="Ye F."/>
            <person name="Su P."/>
            <person name="Kiefer A.F."/>
            <person name="Nichols A."/>
            <person name="Cepeda A.J."/>
            <person name="Yan W."/>
            <person name="Fan B."/>
            <person name="Jiang Y."/>
            <person name="Adhikari A."/>
            <person name="Zheng C.-J."/>
            <person name="Schuster L."/>
            <person name="Cowan T.M."/>
            <person name="Smanski M.J."/>
            <person name="Chevrette M.G."/>
            <person name="De Carvalho L.P.S."/>
            <person name="Shen B."/>
        </authorList>
    </citation>
    <scope>NUCLEOTIDE SEQUENCE [LARGE SCALE GENOMIC DNA]</scope>
    <source>
        <strain evidence="2 3">NPDC000087</strain>
    </source>
</reference>
<dbReference type="RefSeq" id="WP_020517054.1">
    <property type="nucleotide sequence ID" value="NZ_JBIAZU010000008.1"/>
</dbReference>
<dbReference type="Proteomes" id="UP001602245">
    <property type="component" value="Unassembled WGS sequence"/>
</dbReference>
<keyword evidence="3" id="KW-1185">Reference proteome</keyword>
<proteinExistence type="predicted"/>
<feature type="region of interest" description="Disordered" evidence="1">
    <location>
        <begin position="127"/>
        <end position="164"/>
    </location>
</feature>
<sequence>MSGYRRHGGEPERDERAGVTPAAPRRSELSPAAAQLLALQGTAGNRAVCRALSVDGRGTTELVADDRGGGAGSGAAPPAATPVAVRNGPGHVPIDTGEAAGMAIDITLTSSTGVDADMAAILDSEQVGTSVSHTGSYTKEPSRRSSNSGYMAGHPIPADRHSESKSEIIRIADANGGAGSYEREQLDTWKPNATGAEAAIPASGYYIRRSIIVAGTGIRLLTEKGPRAVTVNGFITTAGPSAVQSEEVEVRAPARGTGTP</sequence>
<organism evidence="2 3">
    <name type="scientific">Paractinoplanes globisporus</name>
    <dbReference type="NCBI Taxonomy" id="113565"/>
    <lineage>
        <taxon>Bacteria</taxon>
        <taxon>Bacillati</taxon>
        <taxon>Actinomycetota</taxon>
        <taxon>Actinomycetes</taxon>
        <taxon>Micromonosporales</taxon>
        <taxon>Micromonosporaceae</taxon>
        <taxon>Paractinoplanes</taxon>
    </lineage>
</organism>
<evidence type="ECO:0000313" key="2">
    <source>
        <dbReference type="EMBL" id="MFF5296280.1"/>
    </source>
</evidence>
<name>A0ABW6WUM9_9ACTN</name>
<feature type="region of interest" description="Disordered" evidence="1">
    <location>
        <begin position="1"/>
        <end position="30"/>
    </location>
</feature>
<feature type="compositionally biased region" description="Polar residues" evidence="1">
    <location>
        <begin position="127"/>
        <end position="149"/>
    </location>
</feature>
<gene>
    <name evidence="2" type="ORF">ACFY35_43170</name>
</gene>
<evidence type="ECO:0000256" key="1">
    <source>
        <dbReference type="SAM" id="MobiDB-lite"/>
    </source>
</evidence>
<comment type="caution">
    <text evidence="2">The sequence shown here is derived from an EMBL/GenBank/DDBJ whole genome shotgun (WGS) entry which is preliminary data.</text>
</comment>
<protein>
    <submittedName>
        <fullName evidence="2">Uncharacterized protein</fullName>
    </submittedName>
</protein>